<dbReference type="AlphaFoldDB" id="A0A6A4TGA3"/>
<evidence type="ECO:0000313" key="1">
    <source>
        <dbReference type="EMBL" id="KAF0042790.1"/>
    </source>
</evidence>
<reference evidence="1 2" key="1">
    <citation type="submission" date="2019-06" db="EMBL/GenBank/DDBJ databases">
        <title>Draft genomes of female and male turbot (Scophthalmus maximus).</title>
        <authorList>
            <person name="Xu H."/>
            <person name="Xu X.-W."/>
            <person name="Shao C."/>
            <person name="Chen S."/>
        </authorList>
    </citation>
    <scope>NUCLEOTIDE SEQUENCE [LARGE SCALE GENOMIC DNA]</scope>
    <source>
        <strain evidence="1">Ysfricsl-2016a</strain>
        <tissue evidence="1">Blood</tissue>
    </source>
</reference>
<dbReference type="EMBL" id="VEVO01000004">
    <property type="protein sequence ID" value="KAF0042790.1"/>
    <property type="molecule type" value="Genomic_DNA"/>
</dbReference>
<accession>A0A6A4TGA3</accession>
<evidence type="ECO:0000313" key="2">
    <source>
        <dbReference type="Proteomes" id="UP000438429"/>
    </source>
</evidence>
<comment type="caution">
    <text evidence="1">The sequence shown here is derived from an EMBL/GenBank/DDBJ whole genome shotgun (WGS) entry which is preliminary data.</text>
</comment>
<sequence length="107" mass="11880">MILTYAVSFIIYSTSGGIKKTNSRFLNKTKSNSTSAAAVLLKVICQRHLRRRECIDMQIKPTATSGKVENDCGGGRLQGETGNRCRIRHFKFSRLNTERDTGGKSVP</sequence>
<organism evidence="1 2">
    <name type="scientific">Scophthalmus maximus</name>
    <name type="common">Turbot</name>
    <name type="synonym">Psetta maxima</name>
    <dbReference type="NCBI Taxonomy" id="52904"/>
    <lineage>
        <taxon>Eukaryota</taxon>
        <taxon>Metazoa</taxon>
        <taxon>Chordata</taxon>
        <taxon>Craniata</taxon>
        <taxon>Vertebrata</taxon>
        <taxon>Euteleostomi</taxon>
        <taxon>Actinopterygii</taxon>
        <taxon>Neopterygii</taxon>
        <taxon>Teleostei</taxon>
        <taxon>Neoteleostei</taxon>
        <taxon>Acanthomorphata</taxon>
        <taxon>Carangaria</taxon>
        <taxon>Pleuronectiformes</taxon>
        <taxon>Pleuronectoidei</taxon>
        <taxon>Scophthalmidae</taxon>
        <taxon>Scophthalmus</taxon>
    </lineage>
</organism>
<protein>
    <submittedName>
        <fullName evidence="1">Uncharacterized protein</fullName>
    </submittedName>
</protein>
<proteinExistence type="predicted"/>
<name>A0A6A4TGA3_SCOMX</name>
<dbReference type="Proteomes" id="UP000438429">
    <property type="component" value="Unassembled WGS sequence"/>
</dbReference>
<gene>
    <name evidence="1" type="ORF">F2P81_004127</name>
</gene>